<feature type="transmembrane region" description="Helical" evidence="1">
    <location>
        <begin position="132"/>
        <end position="150"/>
    </location>
</feature>
<dbReference type="KEGG" id="nhl:Nhal_0680"/>
<dbReference type="AlphaFoldDB" id="D5BWX9"/>
<name>D5BWX9_NITHN</name>
<protein>
    <submittedName>
        <fullName evidence="2">Uncharacterized protein</fullName>
    </submittedName>
</protein>
<keyword evidence="1" id="KW-0472">Membrane</keyword>
<reference evidence="3" key="1">
    <citation type="submission" date="2010-04" db="EMBL/GenBank/DDBJ databases">
        <title>Complete genome sequence of Nitrosococcus halophilus Nc4, a salt-adapted, aerobic obligate ammonia-oxidizing sulfur purple bacterium.</title>
        <authorList>
            <consortium name="US DOE Joint Genome Institute"/>
            <person name="Campbell M.A."/>
            <person name="Malfatti S.A."/>
            <person name="Chain P.S.G."/>
            <person name="Heidelberg J.F."/>
            <person name="Ward B.B."/>
            <person name="Klotz M.G."/>
        </authorList>
    </citation>
    <scope>NUCLEOTIDE SEQUENCE [LARGE SCALE GENOMIC DNA]</scope>
    <source>
        <strain evidence="3">Nc4</strain>
    </source>
</reference>
<feature type="transmembrane region" description="Helical" evidence="1">
    <location>
        <begin position="72"/>
        <end position="94"/>
    </location>
</feature>
<evidence type="ECO:0000313" key="3">
    <source>
        <dbReference type="Proteomes" id="UP000001844"/>
    </source>
</evidence>
<proteinExistence type="predicted"/>
<sequence>MPGFKLGLILFFEVFSMSGKQTHLEQHRPGTIFISFFLAIASGTALVSYLSTVTGVRNLPIEQQTMLETLTWSEIGVTLFINIAVLAAAFFLYLHRRLALYFFLGAIGASLGKFGLAAFNKGSLTAIFSSELGGGALILGVLVGACAYTWRLGRSGFLD</sequence>
<evidence type="ECO:0000256" key="1">
    <source>
        <dbReference type="SAM" id="Phobius"/>
    </source>
</evidence>
<organism evidence="2 3">
    <name type="scientific">Nitrosococcus halophilus (strain Nc4)</name>
    <dbReference type="NCBI Taxonomy" id="472759"/>
    <lineage>
        <taxon>Bacteria</taxon>
        <taxon>Pseudomonadati</taxon>
        <taxon>Pseudomonadota</taxon>
        <taxon>Gammaproteobacteria</taxon>
        <taxon>Chromatiales</taxon>
        <taxon>Chromatiaceae</taxon>
        <taxon>Nitrosococcus</taxon>
    </lineage>
</organism>
<keyword evidence="1" id="KW-0812">Transmembrane</keyword>
<accession>D5BWX9</accession>
<dbReference type="Proteomes" id="UP000001844">
    <property type="component" value="Chromosome"/>
</dbReference>
<feature type="transmembrane region" description="Helical" evidence="1">
    <location>
        <begin position="100"/>
        <end position="120"/>
    </location>
</feature>
<gene>
    <name evidence="2" type="ordered locus">Nhal_0680</name>
</gene>
<feature type="transmembrane region" description="Helical" evidence="1">
    <location>
        <begin position="32"/>
        <end position="51"/>
    </location>
</feature>
<evidence type="ECO:0000313" key="2">
    <source>
        <dbReference type="EMBL" id="ADE13860.1"/>
    </source>
</evidence>
<dbReference type="HOGENOM" id="CLU_1784856_0_0_6"/>
<keyword evidence="1" id="KW-1133">Transmembrane helix</keyword>
<dbReference type="EMBL" id="CP001798">
    <property type="protein sequence ID" value="ADE13860.1"/>
    <property type="molecule type" value="Genomic_DNA"/>
</dbReference>
<keyword evidence="3" id="KW-1185">Reference proteome</keyword>